<sequence length="91" mass="10072">MEAAKHEKQAVICINSQTDSINPGIKEHRGKINPLTDVRHVRAGSWNSSRFNELLKGTHALDGVWVSLSVPDSHQLPKLVPGHPHPAWRDG</sequence>
<dbReference type="AlphaFoldDB" id="A0A8X6G244"/>
<keyword evidence="2" id="KW-1185">Reference proteome</keyword>
<evidence type="ECO:0000313" key="2">
    <source>
        <dbReference type="Proteomes" id="UP000887116"/>
    </source>
</evidence>
<protein>
    <submittedName>
        <fullName evidence="1">Uncharacterized protein</fullName>
    </submittedName>
</protein>
<name>A0A8X6G244_TRICU</name>
<proteinExistence type="predicted"/>
<reference evidence="1" key="1">
    <citation type="submission" date="2020-07" db="EMBL/GenBank/DDBJ databases">
        <title>Multicomponent nature underlies the extraordinary mechanical properties of spider dragline silk.</title>
        <authorList>
            <person name="Kono N."/>
            <person name="Nakamura H."/>
            <person name="Mori M."/>
            <person name="Yoshida Y."/>
            <person name="Ohtoshi R."/>
            <person name="Malay A.D."/>
            <person name="Moran D.A.P."/>
            <person name="Tomita M."/>
            <person name="Numata K."/>
            <person name="Arakawa K."/>
        </authorList>
    </citation>
    <scope>NUCLEOTIDE SEQUENCE</scope>
</reference>
<dbReference type="EMBL" id="BMAO01011266">
    <property type="protein sequence ID" value="GFQ72448.1"/>
    <property type="molecule type" value="Genomic_DNA"/>
</dbReference>
<comment type="caution">
    <text evidence="1">The sequence shown here is derived from an EMBL/GenBank/DDBJ whole genome shotgun (WGS) entry which is preliminary data.</text>
</comment>
<accession>A0A8X6G244</accession>
<organism evidence="1 2">
    <name type="scientific">Trichonephila clavata</name>
    <name type="common">Joro spider</name>
    <name type="synonym">Nephila clavata</name>
    <dbReference type="NCBI Taxonomy" id="2740835"/>
    <lineage>
        <taxon>Eukaryota</taxon>
        <taxon>Metazoa</taxon>
        <taxon>Ecdysozoa</taxon>
        <taxon>Arthropoda</taxon>
        <taxon>Chelicerata</taxon>
        <taxon>Arachnida</taxon>
        <taxon>Araneae</taxon>
        <taxon>Araneomorphae</taxon>
        <taxon>Entelegynae</taxon>
        <taxon>Araneoidea</taxon>
        <taxon>Nephilidae</taxon>
        <taxon>Trichonephila</taxon>
    </lineage>
</organism>
<gene>
    <name evidence="1" type="ORF">TNCT_126221</name>
</gene>
<evidence type="ECO:0000313" key="1">
    <source>
        <dbReference type="EMBL" id="GFQ72448.1"/>
    </source>
</evidence>
<dbReference type="Proteomes" id="UP000887116">
    <property type="component" value="Unassembled WGS sequence"/>
</dbReference>